<dbReference type="RefSeq" id="WP_025700543.1">
    <property type="nucleotide sequence ID" value="NZ_JAUSUY010000007.1"/>
</dbReference>
<dbReference type="PANTHER" id="PTHR34047">
    <property type="entry name" value="NUCLEAR INTRON MATURASE 1, MITOCHONDRIAL-RELATED"/>
    <property type="match status" value="1"/>
</dbReference>
<sequence length="537" mass="61576">MAQQVRLTMRKLIKSGYFPNEVVPGFNTEDLANAYNSIVSSITNLNKKSKSCFHSIPRVKHARRMIAIPNPYNQLLLFKEVFDNWQDIKRFLKKSSFSLTTPLVLKGSKRAFTRASEFGDIVSHRLECSTNYKYMLKTDISRYYSTIYTHSIPWAYHGKAIAKQNIHNNNLLGNKLDKYVRNTQDQQTIGIPIGPDSSLILSEIIGSAMDQMLKSEFPRLKGIRYIDDFFFFFDNYADAQDALMKLHRITKEFELELNPEKTEILELPDNLEYEWVSEIRDFQFTPNRPKKQRTELITFVNRMIQLAKKFEDSYVIKYALSMLKKILVHSDNWSLYESLLLNVIMFEASVLPAVTEILLVYKQSGYQLDTKKIESTLNTIISYNSKLNQAYEVSWGLWLIKSLNLKITRSTAKEISKVDDVLVAIISLDMRANGSIPNGLDDTLWASYLSVDDLYGDHWLIAYEVVKKGWIPLPGGVNYLLNDAFFSSLFNNDVEFYNSNLQVTLPILVQQTNTNNIRTNNIPGRIGAVIGGGAGGY</sequence>
<proteinExistence type="predicted"/>
<reference evidence="2 3" key="1">
    <citation type="submission" date="2023-07" db="EMBL/GenBank/DDBJ databases">
        <title>Genomic Encyclopedia of Type Strains, Phase IV (KMG-IV): sequencing the most valuable type-strain genomes for metagenomic binning, comparative biology and taxonomic classification.</title>
        <authorList>
            <person name="Goeker M."/>
        </authorList>
    </citation>
    <scope>NUCLEOTIDE SEQUENCE [LARGE SCALE GENOMIC DNA]</scope>
    <source>
        <strain evidence="2 3">T98</strain>
    </source>
</reference>
<dbReference type="InterPro" id="IPR051083">
    <property type="entry name" value="GrpII_Intron_Splice-Mob/Def"/>
</dbReference>
<protein>
    <recommendedName>
        <fullName evidence="1">Reverse transcriptase domain-containing protein</fullName>
    </recommendedName>
</protein>
<dbReference type="InterPro" id="IPR043502">
    <property type="entry name" value="DNA/RNA_pol_sf"/>
</dbReference>
<feature type="domain" description="Reverse transcriptase" evidence="1">
    <location>
        <begin position="1"/>
        <end position="280"/>
    </location>
</feature>
<dbReference type="PANTHER" id="PTHR34047:SF8">
    <property type="entry name" value="PROTEIN YKFC"/>
    <property type="match status" value="1"/>
</dbReference>
<dbReference type="Proteomes" id="UP001248709">
    <property type="component" value="Unassembled WGS sequence"/>
</dbReference>
<evidence type="ECO:0000259" key="1">
    <source>
        <dbReference type="PROSITE" id="PS50878"/>
    </source>
</evidence>
<evidence type="ECO:0000313" key="3">
    <source>
        <dbReference type="Proteomes" id="UP001248709"/>
    </source>
</evidence>
<organism evidence="2 3">
    <name type="scientific">Paenibacillus forsythiae</name>
    <dbReference type="NCBI Taxonomy" id="365616"/>
    <lineage>
        <taxon>Bacteria</taxon>
        <taxon>Bacillati</taxon>
        <taxon>Bacillota</taxon>
        <taxon>Bacilli</taxon>
        <taxon>Bacillales</taxon>
        <taxon>Paenibacillaceae</taxon>
        <taxon>Paenibacillus</taxon>
    </lineage>
</organism>
<dbReference type="SUPFAM" id="SSF56672">
    <property type="entry name" value="DNA/RNA polymerases"/>
    <property type="match status" value="2"/>
</dbReference>
<dbReference type="InterPro" id="IPR000477">
    <property type="entry name" value="RT_dom"/>
</dbReference>
<keyword evidence="3" id="KW-1185">Reference proteome</keyword>
<dbReference type="Pfam" id="PF00078">
    <property type="entry name" value="RVT_1"/>
    <property type="match status" value="1"/>
</dbReference>
<dbReference type="CDD" id="cd01646">
    <property type="entry name" value="RT_Bac_retron_I"/>
    <property type="match status" value="1"/>
</dbReference>
<accession>A0ABU3H6S7</accession>
<dbReference type="PROSITE" id="PS50878">
    <property type="entry name" value="RT_POL"/>
    <property type="match status" value="1"/>
</dbReference>
<gene>
    <name evidence="2" type="ORF">J2Z22_001966</name>
</gene>
<comment type="caution">
    <text evidence="2">The sequence shown here is derived from an EMBL/GenBank/DDBJ whole genome shotgun (WGS) entry which is preliminary data.</text>
</comment>
<dbReference type="EMBL" id="JAUSUY010000007">
    <property type="protein sequence ID" value="MDT3426440.1"/>
    <property type="molecule type" value="Genomic_DNA"/>
</dbReference>
<evidence type="ECO:0000313" key="2">
    <source>
        <dbReference type="EMBL" id="MDT3426440.1"/>
    </source>
</evidence>
<name>A0ABU3H6S7_9BACL</name>